<reference evidence="2" key="1">
    <citation type="journal article" date="2009" name="Rice">
        <title>De Novo Next Generation Sequencing of Plant Genomes.</title>
        <authorList>
            <person name="Rounsley S."/>
            <person name="Marri P.R."/>
            <person name="Yu Y."/>
            <person name="He R."/>
            <person name="Sisneros N."/>
            <person name="Goicoechea J.L."/>
            <person name="Lee S.J."/>
            <person name="Angelova A."/>
            <person name="Kudrna D."/>
            <person name="Luo M."/>
            <person name="Affourtit J."/>
            <person name="Desany B."/>
            <person name="Knight J."/>
            <person name="Niazi F."/>
            <person name="Egholm M."/>
            <person name="Wing R.A."/>
        </authorList>
    </citation>
    <scope>NUCLEOTIDE SEQUENCE [LARGE SCALE GENOMIC DNA]</scope>
    <source>
        <strain evidence="2">cv. IRGC 105608</strain>
    </source>
</reference>
<feature type="region of interest" description="Disordered" evidence="1">
    <location>
        <begin position="117"/>
        <end position="140"/>
    </location>
</feature>
<dbReference type="HOGENOM" id="CLU_2125146_0_0_1"/>
<feature type="region of interest" description="Disordered" evidence="1">
    <location>
        <begin position="1"/>
        <end position="29"/>
    </location>
</feature>
<evidence type="ECO:0000313" key="3">
    <source>
        <dbReference type="Proteomes" id="UP000026960"/>
    </source>
</evidence>
<dbReference type="PaxDb" id="65489-OBART03G25210.1"/>
<dbReference type="Gramene" id="OBART03G25210.1">
    <property type="protein sequence ID" value="OBART03G25210.1"/>
    <property type="gene ID" value="OBART03G25210"/>
</dbReference>
<protein>
    <submittedName>
        <fullName evidence="2">Uncharacterized protein</fullName>
    </submittedName>
</protein>
<name>A0A0D3FL14_9ORYZ</name>
<sequence>MVGDEVSSDELPAWHGCGRRRMQPLTTSSGAWLWTAEDAASSDELRRGRRRRAPGVAWLWMAEDAASGDELRRDAMHGQRRTWPPATSPAWRVAAEDATTSNKPGVGVVAKDVAPVTTSDVRRGRQRTQPPATTFDVRCG</sequence>
<dbReference type="AlphaFoldDB" id="A0A0D3FL14"/>
<keyword evidence="3" id="KW-1185">Reference proteome</keyword>
<reference evidence="2" key="2">
    <citation type="submission" date="2015-03" db="UniProtKB">
        <authorList>
            <consortium name="EnsemblPlants"/>
        </authorList>
    </citation>
    <scope>IDENTIFICATION</scope>
</reference>
<evidence type="ECO:0000313" key="2">
    <source>
        <dbReference type="EnsemblPlants" id="OBART03G25210.1"/>
    </source>
</evidence>
<dbReference type="STRING" id="65489.A0A0D3FL14"/>
<evidence type="ECO:0000256" key="1">
    <source>
        <dbReference type="SAM" id="MobiDB-lite"/>
    </source>
</evidence>
<accession>A0A0D3FL14</accession>
<proteinExistence type="predicted"/>
<dbReference type="EnsemblPlants" id="OBART03G25210.1">
    <property type="protein sequence ID" value="OBART03G25210.1"/>
    <property type="gene ID" value="OBART03G25210"/>
</dbReference>
<dbReference type="Proteomes" id="UP000026960">
    <property type="component" value="Chromosome 3"/>
</dbReference>
<organism evidence="2">
    <name type="scientific">Oryza barthii</name>
    <dbReference type="NCBI Taxonomy" id="65489"/>
    <lineage>
        <taxon>Eukaryota</taxon>
        <taxon>Viridiplantae</taxon>
        <taxon>Streptophyta</taxon>
        <taxon>Embryophyta</taxon>
        <taxon>Tracheophyta</taxon>
        <taxon>Spermatophyta</taxon>
        <taxon>Magnoliopsida</taxon>
        <taxon>Liliopsida</taxon>
        <taxon>Poales</taxon>
        <taxon>Poaceae</taxon>
        <taxon>BOP clade</taxon>
        <taxon>Oryzoideae</taxon>
        <taxon>Oryzeae</taxon>
        <taxon>Oryzinae</taxon>
        <taxon>Oryza</taxon>
    </lineage>
</organism>